<reference evidence="2 3" key="1">
    <citation type="submission" date="2007-08" db="EMBL/GenBank/DDBJ databases">
        <authorList>
            <consortium name="The Vibrio harveyi Genome Sequencing Project"/>
            <person name="Bassler B."/>
            <person name="Clifton S.W."/>
            <person name="Fulton L."/>
            <person name="Delehaunty K."/>
            <person name="Fronick C."/>
            <person name="Harrison M."/>
            <person name="Markivic C."/>
            <person name="Fulton R."/>
            <person name="Tin-Wollam A.-M."/>
            <person name="Shah N."/>
            <person name="Pepin K."/>
            <person name="Nash W."/>
            <person name="Thiruvilangam P."/>
            <person name="Bhonagiri V."/>
            <person name="Waters C."/>
            <person name="Tu K.C."/>
            <person name="Irgon J."/>
            <person name="Wilson R.K."/>
        </authorList>
    </citation>
    <scope>NUCLEOTIDE SEQUENCE [LARGE SCALE GENOMIC DNA]</scope>
    <source>
        <strain evidence="3">ATCC BAA-1116 / BB120</strain>
    </source>
</reference>
<accession>A7N7Y4</accession>
<evidence type="ECO:0000313" key="2">
    <source>
        <dbReference type="EMBL" id="ABU74943.1"/>
    </source>
</evidence>
<dbReference type="KEGG" id="vha:VIBHAR_07070"/>
<sequence length="144" mass="16097">MATTYQKVAVRLNRGKRYLFDMSIISRSIYSFKYIILLMLFSGFSQAAWLSTSGKVESIVTYSKTNTVLVALTSSGQEVEECSNKTIFAISKDLVPEARNRMFSMLLASEASDTDITVSYLNSGGCEPWGSSPNVYRKIVRMTK</sequence>
<feature type="transmembrane region" description="Helical" evidence="1">
    <location>
        <begin position="32"/>
        <end position="50"/>
    </location>
</feature>
<evidence type="ECO:0000313" key="3">
    <source>
        <dbReference type="Proteomes" id="UP000008152"/>
    </source>
</evidence>
<organism evidence="2 3">
    <name type="scientific">Vibrio campbellii (strain ATCC BAA-1116)</name>
    <dbReference type="NCBI Taxonomy" id="2902295"/>
    <lineage>
        <taxon>Bacteria</taxon>
        <taxon>Pseudomonadati</taxon>
        <taxon>Pseudomonadota</taxon>
        <taxon>Gammaproteobacteria</taxon>
        <taxon>Vibrionales</taxon>
        <taxon>Vibrionaceae</taxon>
        <taxon>Vibrio</taxon>
    </lineage>
</organism>
<evidence type="ECO:0000256" key="1">
    <source>
        <dbReference type="SAM" id="Phobius"/>
    </source>
</evidence>
<dbReference type="EMBL" id="CP000790">
    <property type="protein sequence ID" value="ABU74943.1"/>
    <property type="molecule type" value="Genomic_DNA"/>
</dbReference>
<keyword evidence="1" id="KW-0472">Membrane</keyword>
<keyword evidence="1" id="KW-0812">Transmembrane</keyword>
<proteinExistence type="predicted"/>
<dbReference type="PATRIC" id="fig|338187.36.peg.5895"/>
<dbReference type="AlphaFoldDB" id="A7N7Y4"/>
<dbReference type="Proteomes" id="UP000008152">
    <property type="component" value="Chromosome II"/>
</dbReference>
<protein>
    <submittedName>
        <fullName evidence="2">Uncharacterized protein</fullName>
    </submittedName>
</protein>
<gene>
    <name evidence="2" type="ordered locus">VIBHAR_07070</name>
</gene>
<keyword evidence="1" id="KW-1133">Transmembrane helix</keyword>
<name>A7N7Y4_VIBC1</name>